<comment type="similarity">
    <text evidence="1">Belongs to the IUNH family.</text>
</comment>
<dbReference type="Proteomes" id="UP001465755">
    <property type="component" value="Unassembled WGS sequence"/>
</dbReference>
<gene>
    <name evidence="3" type="ORF">WJX73_008052</name>
</gene>
<keyword evidence="4" id="KW-1185">Reference proteome</keyword>
<reference evidence="3 4" key="1">
    <citation type="journal article" date="2024" name="Nat. Commun.">
        <title>Phylogenomics reveals the evolutionary origins of lichenization in chlorophyte algae.</title>
        <authorList>
            <person name="Puginier C."/>
            <person name="Libourel C."/>
            <person name="Otte J."/>
            <person name="Skaloud P."/>
            <person name="Haon M."/>
            <person name="Grisel S."/>
            <person name="Petersen M."/>
            <person name="Berrin J.G."/>
            <person name="Delaux P.M."/>
            <person name="Dal Grande F."/>
            <person name="Keller J."/>
        </authorList>
    </citation>
    <scope>NUCLEOTIDE SEQUENCE [LARGE SCALE GENOMIC DNA]</scope>
    <source>
        <strain evidence="3 4">SAG 2036</strain>
    </source>
</reference>
<dbReference type="PANTHER" id="PTHR46190">
    <property type="entry name" value="SI:CH211-201H21.5-RELATED"/>
    <property type="match status" value="1"/>
</dbReference>
<organism evidence="3 4">
    <name type="scientific">Symbiochloris irregularis</name>
    <dbReference type="NCBI Taxonomy" id="706552"/>
    <lineage>
        <taxon>Eukaryota</taxon>
        <taxon>Viridiplantae</taxon>
        <taxon>Chlorophyta</taxon>
        <taxon>core chlorophytes</taxon>
        <taxon>Trebouxiophyceae</taxon>
        <taxon>Trebouxiales</taxon>
        <taxon>Trebouxiaceae</taxon>
        <taxon>Symbiochloris</taxon>
    </lineage>
</organism>
<dbReference type="InterPro" id="IPR036452">
    <property type="entry name" value="Ribo_hydro-like"/>
</dbReference>
<evidence type="ECO:0000313" key="4">
    <source>
        <dbReference type="Proteomes" id="UP001465755"/>
    </source>
</evidence>
<accession>A0AAW1NRT5</accession>
<evidence type="ECO:0000259" key="2">
    <source>
        <dbReference type="Pfam" id="PF01156"/>
    </source>
</evidence>
<dbReference type="Gene3D" id="3.90.245.10">
    <property type="entry name" value="Ribonucleoside hydrolase-like"/>
    <property type="match status" value="1"/>
</dbReference>
<proteinExistence type="inferred from homology"/>
<protein>
    <recommendedName>
        <fullName evidence="2">Inosine/uridine-preferring nucleoside hydrolase domain-containing protein</fullName>
    </recommendedName>
</protein>
<dbReference type="InterPro" id="IPR052775">
    <property type="entry name" value="IUN_hydrolase"/>
</dbReference>
<dbReference type="PANTHER" id="PTHR46190:SF1">
    <property type="entry name" value="SI:CH211-201H21.5"/>
    <property type="match status" value="1"/>
</dbReference>
<name>A0AAW1NRT5_9CHLO</name>
<dbReference type="Pfam" id="PF01156">
    <property type="entry name" value="IU_nuc_hydro"/>
    <property type="match status" value="1"/>
</dbReference>
<dbReference type="SUPFAM" id="SSF53590">
    <property type="entry name" value="Nucleoside hydrolase"/>
    <property type="match status" value="1"/>
</dbReference>
<dbReference type="InterPro" id="IPR001910">
    <property type="entry name" value="Inosine/uridine_hydrolase_dom"/>
</dbReference>
<sequence>MQATQRTKLWLDCDAGVDDAQGILLALAQGVQLEGISAVHGNTNVTQVTHNIARILALRGRLDIPVYVGAGEPLLAVAADPCLFHGSDGLGDLPDQPPTFDSLDFHPTPGAAALKLVEAAEQAQGELIIAAVGPLTNIALACKLDPELPSKIRRLVVMGGSSGTGNVTPCAEFNFHADPEAARLVLQKFTEVHLVSWTCAQHHSVSWKQVDEWAKVDTAKGRFMGAVMEGSFGHFRDKDPDGYPPCDPLAVAIAVCPEIVEQSCEVHCDVETQGLARGQSIFDWNAVLKQPQNVSLIQQIDVSKFSAMMLQMLE</sequence>
<feature type="domain" description="Inosine/uridine-preferring nucleoside hydrolase" evidence="2">
    <location>
        <begin position="9"/>
        <end position="306"/>
    </location>
</feature>
<dbReference type="EMBL" id="JALJOQ010000171">
    <property type="protein sequence ID" value="KAK9791840.1"/>
    <property type="molecule type" value="Genomic_DNA"/>
</dbReference>
<dbReference type="GO" id="GO:0016799">
    <property type="term" value="F:hydrolase activity, hydrolyzing N-glycosyl compounds"/>
    <property type="evidence" value="ECO:0007669"/>
    <property type="project" value="InterPro"/>
</dbReference>
<evidence type="ECO:0000313" key="3">
    <source>
        <dbReference type="EMBL" id="KAK9791840.1"/>
    </source>
</evidence>
<evidence type="ECO:0000256" key="1">
    <source>
        <dbReference type="ARBA" id="ARBA00009176"/>
    </source>
</evidence>
<comment type="caution">
    <text evidence="3">The sequence shown here is derived from an EMBL/GenBank/DDBJ whole genome shotgun (WGS) entry which is preliminary data.</text>
</comment>
<dbReference type="AlphaFoldDB" id="A0AAW1NRT5"/>